<dbReference type="SMART" id="SM01024">
    <property type="entry name" value="BCS1_N"/>
    <property type="match status" value="1"/>
</dbReference>
<feature type="domain" description="AAA+ ATPase" evidence="13">
    <location>
        <begin position="297"/>
        <end position="454"/>
    </location>
</feature>
<dbReference type="Pfam" id="PF08740">
    <property type="entry name" value="BCS1_N"/>
    <property type="match status" value="1"/>
</dbReference>
<evidence type="ECO:0000256" key="12">
    <source>
        <dbReference type="SAM" id="MobiDB-lite"/>
    </source>
</evidence>
<keyword evidence="5" id="KW-0999">Mitochondrion inner membrane</keyword>
<evidence type="ECO:0000256" key="2">
    <source>
        <dbReference type="ARBA" id="ARBA00007448"/>
    </source>
</evidence>
<dbReference type="InterPro" id="IPR003959">
    <property type="entry name" value="ATPase_AAA_core"/>
</dbReference>
<evidence type="ECO:0000313" key="16">
    <source>
        <dbReference type="Proteomes" id="UP000294847"/>
    </source>
</evidence>
<evidence type="ECO:0000256" key="10">
    <source>
        <dbReference type="ARBA" id="ARBA00023136"/>
    </source>
</evidence>
<keyword evidence="7" id="KW-0067">ATP-binding</keyword>
<dbReference type="Pfam" id="PF25426">
    <property type="entry name" value="AAA_lid_BCS1"/>
    <property type="match status" value="1"/>
</dbReference>
<reference evidence="15 16" key="1">
    <citation type="journal article" date="2019" name="Mol. Biol. Evol.">
        <title>Blast fungal genomes show frequent chromosomal changes, gene gains and losses, and effector gene turnover.</title>
        <authorList>
            <person name="Gomez Luciano L.B."/>
            <person name="Jason Tsai I."/>
            <person name="Chuma I."/>
            <person name="Tosa Y."/>
            <person name="Chen Y.H."/>
            <person name="Li J.Y."/>
            <person name="Li M.Y."/>
            <person name="Jade Lu M.Y."/>
            <person name="Nakayashiki H."/>
            <person name="Li W.H."/>
        </authorList>
    </citation>
    <scope>NUCLEOTIDE SEQUENCE [LARGE SCALE GENOMIC DNA]</scope>
    <source>
        <strain evidence="15">MZ5-1-6</strain>
    </source>
</reference>
<evidence type="ECO:0000256" key="11">
    <source>
        <dbReference type="ARBA" id="ARBA00048778"/>
    </source>
</evidence>
<feature type="compositionally biased region" description="Basic residues" evidence="12">
    <location>
        <begin position="663"/>
        <end position="680"/>
    </location>
</feature>
<keyword evidence="4" id="KW-0547">Nucleotide-binding</keyword>
<evidence type="ECO:0000259" key="13">
    <source>
        <dbReference type="SMART" id="SM00382"/>
    </source>
</evidence>
<feature type="compositionally biased region" description="Basic and acidic residues" evidence="12">
    <location>
        <begin position="568"/>
        <end position="608"/>
    </location>
</feature>
<dbReference type="InterPro" id="IPR050747">
    <property type="entry name" value="Mitochondrial_chaperone_BCS1"/>
</dbReference>
<keyword evidence="3" id="KW-0812">Transmembrane</keyword>
<keyword evidence="8" id="KW-1133">Transmembrane helix</keyword>
<evidence type="ECO:0000313" key="15">
    <source>
        <dbReference type="EMBL" id="QBZ62153.1"/>
    </source>
</evidence>
<accession>A0A4P7NJC9</accession>
<dbReference type="SMART" id="SM00382">
    <property type="entry name" value="AAA"/>
    <property type="match status" value="1"/>
</dbReference>
<dbReference type="InterPro" id="IPR057495">
    <property type="entry name" value="AAA_lid_BCS1"/>
</dbReference>
<keyword evidence="6" id="KW-0378">Hydrolase</keyword>
<comment type="subcellular location">
    <subcellularLocation>
        <location evidence="1">Mitochondrion inner membrane</location>
        <topology evidence="1">Single-pass membrane protein</topology>
    </subcellularLocation>
</comment>
<dbReference type="VEuPathDB" id="FungiDB:M_BR32_EuGene_00029111"/>
<keyword evidence="9" id="KW-0496">Mitochondrion</keyword>
<dbReference type="SUPFAM" id="SSF52540">
    <property type="entry name" value="P-loop containing nucleoside triphosphate hydrolases"/>
    <property type="match status" value="1"/>
</dbReference>
<dbReference type="InterPro" id="IPR027417">
    <property type="entry name" value="P-loop_NTPase"/>
</dbReference>
<feature type="compositionally biased region" description="Basic and acidic residues" evidence="12">
    <location>
        <begin position="497"/>
        <end position="513"/>
    </location>
</feature>
<evidence type="ECO:0000256" key="1">
    <source>
        <dbReference type="ARBA" id="ARBA00004434"/>
    </source>
</evidence>
<feature type="compositionally biased region" description="Acidic residues" evidence="12">
    <location>
        <begin position="644"/>
        <end position="658"/>
    </location>
</feature>
<proteinExistence type="inferred from homology"/>
<evidence type="ECO:0000256" key="6">
    <source>
        <dbReference type="ARBA" id="ARBA00022801"/>
    </source>
</evidence>
<dbReference type="GO" id="GO:0005524">
    <property type="term" value="F:ATP binding"/>
    <property type="evidence" value="ECO:0007669"/>
    <property type="project" value="UniProtKB-KW"/>
</dbReference>
<dbReference type="InterPro" id="IPR003593">
    <property type="entry name" value="AAA+_ATPase"/>
</dbReference>
<evidence type="ECO:0008006" key="17">
    <source>
        <dbReference type="Google" id="ProtNLM"/>
    </source>
</evidence>
<dbReference type="Proteomes" id="UP000294847">
    <property type="component" value="Chromosome 5"/>
</dbReference>
<evidence type="ECO:0000256" key="5">
    <source>
        <dbReference type="ARBA" id="ARBA00022792"/>
    </source>
</evidence>
<dbReference type="AlphaFoldDB" id="A0A4P7NJC9"/>
<dbReference type="Gene3D" id="3.40.50.300">
    <property type="entry name" value="P-loop containing nucleotide triphosphate hydrolases"/>
    <property type="match status" value="1"/>
</dbReference>
<comment type="similarity">
    <text evidence="2">Belongs to the AAA ATPase family. BCS1 subfamily.</text>
</comment>
<feature type="compositionally biased region" description="Acidic residues" evidence="12">
    <location>
        <begin position="685"/>
        <end position="694"/>
    </location>
</feature>
<evidence type="ECO:0000256" key="3">
    <source>
        <dbReference type="ARBA" id="ARBA00022692"/>
    </source>
</evidence>
<dbReference type="InterPro" id="IPR003960">
    <property type="entry name" value="ATPase_AAA_CS"/>
</dbReference>
<feature type="region of interest" description="Disordered" evidence="12">
    <location>
        <begin position="568"/>
        <end position="738"/>
    </location>
</feature>
<dbReference type="PANTHER" id="PTHR23070">
    <property type="entry name" value="BCS1 AAA-TYPE ATPASE"/>
    <property type="match status" value="1"/>
</dbReference>
<dbReference type="InterPro" id="IPR014851">
    <property type="entry name" value="BCS1_N"/>
</dbReference>
<evidence type="ECO:0000256" key="4">
    <source>
        <dbReference type="ARBA" id="ARBA00022741"/>
    </source>
</evidence>
<evidence type="ECO:0000256" key="8">
    <source>
        <dbReference type="ARBA" id="ARBA00022989"/>
    </source>
</evidence>
<feature type="domain" description="BCS1 N-terminal" evidence="14">
    <location>
        <begin position="71"/>
        <end position="264"/>
    </location>
</feature>
<feature type="region of interest" description="Disordered" evidence="12">
    <location>
        <begin position="472"/>
        <end position="513"/>
    </location>
</feature>
<name>A0A4P7NJC9_PYROR</name>
<protein>
    <recommendedName>
        <fullName evidence="17">Mitochondrial chaperone BCS1</fullName>
    </recommendedName>
</protein>
<dbReference type="GO" id="GO:0005743">
    <property type="term" value="C:mitochondrial inner membrane"/>
    <property type="evidence" value="ECO:0007669"/>
    <property type="project" value="UniProtKB-SubCell"/>
</dbReference>
<comment type="catalytic activity">
    <reaction evidence="11">
        <text>ATP + H2O = ADP + phosphate + H(+)</text>
        <dbReference type="Rhea" id="RHEA:13065"/>
        <dbReference type="ChEBI" id="CHEBI:15377"/>
        <dbReference type="ChEBI" id="CHEBI:15378"/>
        <dbReference type="ChEBI" id="CHEBI:30616"/>
        <dbReference type="ChEBI" id="CHEBI:43474"/>
        <dbReference type="ChEBI" id="CHEBI:456216"/>
    </reaction>
    <physiologicalReaction direction="left-to-right" evidence="11">
        <dbReference type="Rhea" id="RHEA:13066"/>
    </physiologicalReaction>
</comment>
<dbReference type="PROSITE" id="PS00674">
    <property type="entry name" value="AAA"/>
    <property type="match status" value="1"/>
</dbReference>
<evidence type="ECO:0000259" key="14">
    <source>
        <dbReference type="SMART" id="SM01024"/>
    </source>
</evidence>
<organism evidence="15 16">
    <name type="scientific">Pyricularia oryzae</name>
    <name type="common">Rice blast fungus</name>
    <name type="synonym">Magnaporthe oryzae</name>
    <dbReference type="NCBI Taxonomy" id="318829"/>
    <lineage>
        <taxon>Eukaryota</taxon>
        <taxon>Fungi</taxon>
        <taxon>Dikarya</taxon>
        <taxon>Ascomycota</taxon>
        <taxon>Pezizomycotina</taxon>
        <taxon>Sordariomycetes</taxon>
        <taxon>Sordariomycetidae</taxon>
        <taxon>Magnaporthales</taxon>
        <taxon>Pyriculariaceae</taxon>
        <taxon>Pyricularia</taxon>
    </lineage>
</organism>
<dbReference type="GO" id="GO:0016887">
    <property type="term" value="F:ATP hydrolysis activity"/>
    <property type="evidence" value="ECO:0007669"/>
    <property type="project" value="InterPro"/>
</dbReference>
<evidence type="ECO:0000256" key="7">
    <source>
        <dbReference type="ARBA" id="ARBA00022840"/>
    </source>
</evidence>
<sequence>MGAYFALNALGGASGPETSPPPATGAETPASANAGFQPNALDMLIPGFSFFTAAVQRYLHVDLNVYIPLFVTLAAIVLGWQYLSDWFWSKMDSYLMSKCSLRTDDEAYNYVMAWVAKQQFSQKSRRFIVNTNTNSRNYFIWNWNDDQKEDEDDSDPDMTRKPLAYTPDYGSHYFFYKRTLLCFLRSQGRENPYSLPSEKEEIYISCFGRNPAILKDLLNEARDVYLKRDEKKTAIYRGTVAKGASAEPTWSRCMARTSRPFSTVILNEKVKQDLIDDVTDYLDPATRRWYSNRGIPYRRGYLLHGPPGTGKSSLSLALAGFFKMRIYIVSLSSVNANEETLATLFAELPRRCVVLLEDIDSAGLSHTREGPSSAAVAPAPAAAEEMVPGQLTPGLPNAATNSRISLSGLLNILDGVASQEGRVLIMTTNHIEKLDKALIRPGRVDMIVHFGRADRAMIASIFKAIYAPLEGDEGPETKKTSSAATAATIGKDDNDEEAKAAADKEKQEAARRAEETLARIDNLAARFADRIPAHEFSPAELQGYLMKHKRDAEAAVAGADDWVVAARKEKAEKEVEDAKERRRKEEENKEEADKKKRKEEEDKEEAEKKKRKEERKKNKTKRAKKAAASKQEDNSDSSGSDTAEPGDEGGSDDSSDEEASSKTRGKSRGAKRRRNAGRKAKMQEEGEGPGDQESAEPSKPEEPKQLLPSAAAVKLGQHQDDAKPPRSPVGGDSGYETC</sequence>
<evidence type="ECO:0000256" key="9">
    <source>
        <dbReference type="ARBA" id="ARBA00023128"/>
    </source>
</evidence>
<dbReference type="EMBL" id="CP034208">
    <property type="protein sequence ID" value="QBZ62153.1"/>
    <property type="molecule type" value="Genomic_DNA"/>
</dbReference>
<dbReference type="Pfam" id="PF00004">
    <property type="entry name" value="AAA"/>
    <property type="match status" value="2"/>
</dbReference>
<feature type="compositionally biased region" description="Basic residues" evidence="12">
    <location>
        <begin position="609"/>
        <end position="627"/>
    </location>
</feature>
<keyword evidence="10" id="KW-0472">Membrane</keyword>
<gene>
    <name evidence="15" type="ORF">PoMZ_11029</name>
</gene>